<reference evidence="2 3" key="2">
    <citation type="journal article" date="2019" name="G3 (Bethesda)">
        <title>Hybrid Assembly of the Genome of the Entomopathogenic Nematode Steinernema carpocapsae Identifies the X-Chromosome.</title>
        <authorList>
            <person name="Serra L."/>
            <person name="Macchietto M."/>
            <person name="Macias-Munoz A."/>
            <person name="McGill C.J."/>
            <person name="Rodriguez I.M."/>
            <person name="Rodriguez B."/>
            <person name="Murad R."/>
            <person name="Mortazavi A."/>
        </authorList>
    </citation>
    <scope>NUCLEOTIDE SEQUENCE [LARGE SCALE GENOMIC DNA]</scope>
    <source>
        <strain evidence="2 3">ALL</strain>
    </source>
</reference>
<feature type="compositionally biased region" description="Polar residues" evidence="1">
    <location>
        <begin position="45"/>
        <end position="54"/>
    </location>
</feature>
<reference evidence="2 3" key="1">
    <citation type="journal article" date="2015" name="Genome Biol.">
        <title>Comparative genomics of Steinernema reveals deeply conserved gene regulatory networks.</title>
        <authorList>
            <person name="Dillman A.R."/>
            <person name="Macchietto M."/>
            <person name="Porter C.F."/>
            <person name="Rogers A."/>
            <person name="Williams B."/>
            <person name="Antoshechkin I."/>
            <person name="Lee M.M."/>
            <person name="Goodwin Z."/>
            <person name="Lu X."/>
            <person name="Lewis E.E."/>
            <person name="Goodrich-Blair H."/>
            <person name="Stock S.P."/>
            <person name="Adams B.J."/>
            <person name="Sternberg P.W."/>
            <person name="Mortazavi A."/>
        </authorList>
    </citation>
    <scope>NUCLEOTIDE SEQUENCE [LARGE SCALE GENOMIC DNA]</scope>
    <source>
        <strain evidence="2 3">ALL</strain>
    </source>
</reference>
<evidence type="ECO:0000313" key="2">
    <source>
        <dbReference type="EMBL" id="TMS40089.1"/>
    </source>
</evidence>
<organism evidence="2 3">
    <name type="scientific">Steinernema carpocapsae</name>
    <name type="common">Entomopathogenic nematode</name>
    <dbReference type="NCBI Taxonomy" id="34508"/>
    <lineage>
        <taxon>Eukaryota</taxon>
        <taxon>Metazoa</taxon>
        <taxon>Ecdysozoa</taxon>
        <taxon>Nematoda</taxon>
        <taxon>Chromadorea</taxon>
        <taxon>Rhabditida</taxon>
        <taxon>Tylenchina</taxon>
        <taxon>Panagrolaimomorpha</taxon>
        <taxon>Strongyloidoidea</taxon>
        <taxon>Steinernematidae</taxon>
        <taxon>Steinernema</taxon>
    </lineage>
</organism>
<feature type="compositionally biased region" description="Polar residues" evidence="1">
    <location>
        <begin position="125"/>
        <end position="136"/>
    </location>
</feature>
<name>A0A4U8V4R2_STECR</name>
<accession>A0A4U8V4R2</accession>
<feature type="region of interest" description="Disordered" evidence="1">
    <location>
        <begin position="125"/>
        <end position="144"/>
    </location>
</feature>
<feature type="compositionally biased region" description="Basic and acidic residues" evidence="1">
    <location>
        <begin position="103"/>
        <end position="119"/>
    </location>
</feature>
<keyword evidence="3" id="KW-1185">Reference proteome</keyword>
<sequence>MVGGQVATGAFGAPIFMRSDSELHTPDGPSEPSSQFIYSAPAIPNGQQSLTPVTNMEAKKESTAPPEAKASSTVQNPPERKRNNSLLSNGSSSNPPPRRKKSSVGEEYGRNRSEMEIRNQHYKIQSQYRKQNQGQPKRQRRLTDIDFEGILQIIGLRRAAKKLVATPTCGAKR</sequence>
<feature type="region of interest" description="Disordered" evidence="1">
    <location>
        <begin position="18"/>
        <end position="120"/>
    </location>
</feature>
<dbReference type="Proteomes" id="UP000298663">
    <property type="component" value="Chromosome X"/>
</dbReference>
<gene>
    <name evidence="2" type="ORF">L596_006512</name>
</gene>
<evidence type="ECO:0000256" key="1">
    <source>
        <dbReference type="SAM" id="MobiDB-lite"/>
    </source>
</evidence>
<dbReference type="OrthoDB" id="5876563at2759"/>
<proteinExistence type="predicted"/>
<dbReference type="EMBL" id="CM016762">
    <property type="protein sequence ID" value="TMS40089.1"/>
    <property type="molecule type" value="Genomic_DNA"/>
</dbReference>
<protein>
    <submittedName>
        <fullName evidence="2">Uncharacterized protein</fullName>
    </submittedName>
</protein>
<evidence type="ECO:0000313" key="3">
    <source>
        <dbReference type="Proteomes" id="UP000298663"/>
    </source>
</evidence>
<dbReference type="AlphaFoldDB" id="A0A4U8V4R2"/>
<feature type="compositionally biased region" description="Low complexity" evidence="1">
    <location>
        <begin position="84"/>
        <end position="93"/>
    </location>
</feature>
<dbReference type="STRING" id="34508.A0A4U8V4R2"/>